<dbReference type="EMBL" id="AXCP01006723">
    <property type="status" value="NOT_ANNOTATED_CDS"/>
    <property type="molecule type" value="Genomic_DNA"/>
</dbReference>
<dbReference type="PANTHER" id="PTHR33332">
    <property type="entry name" value="REVERSE TRANSCRIPTASE DOMAIN-CONTAINING PROTEIN"/>
    <property type="match status" value="1"/>
</dbReference>
<feature type="region of interest" description="Disordered" evidence="1">
    <location>
        <begin position="199"/>
        <end position="232"/>
    </location>
</feature>
<dbReference type="VEuPathDB" id="VectorBase:AATE012300"/>
<evidence type="ECO:0000256" key="1">
    <source>
        <dbReference type="SAM" id="MobiDB-lite"/>
    </source>
</evidence>
<evidence type="ECO:0000313" key="2">
    <source>
        <dbReference type="EnsemblMetazoa" id="AATE012300-PA.1"/>
    </source>
</evidence>
<proteinExistence type="predicted"/>
<feature type="compositionally biased region" description="Pro residues" evidence="1">
    <location>
        <begin position="211"/>
        <end position="228"/>
    </location>
</feature>
<organism evidence="2">
    <name type="scientific">Anopheles atroparvus</name>
    <name type="common">European mosquito</name>
    <dbReference type="NCBI Taxonomy" id="41427"/>
    <lineage>
        <taxon>Eukaryota</taxon>
        <taxon>Metazoa</taxon>
        <taxon>Ecdysozoa</taxon>
        <taxon>Arthropoda</taxon>
        <taxon>Hexapoda</taxon>
        <taxon>Insecta</taxon>
        <taxon>Pterygota</taxon>
        <taxon>Neoptera</taxon>
        <taxon>Endopterygota</taxon>
        <taxon>Diptera</taxon>
        <taxon>Nematocera</taxon>
        <taxon>Culicoidea</taxon>
        <taxon>Culicidae</taxon>
        <taxon>Anophelinae</taxon>
        <taxon>Anopheles</taxon>
    </lineage>
</organism>
<name>A0A182J6I8_ANOAO</name>
<accession>A0A182J6I8</accession>
<dbReference type="STRING" id="41427.A0A182J6I8"/>
<dbReference type="AlphaFoldDB" id="A0A182J6I8"/>
<dbReference type="PRINTS" id="PR01345">
    <property type="entry name" value="CERVTRCPTASE"/>
</dbReference>
<dbReference type="EMBL" id="AXCP01006722">
    <property type="status" value="NOT_ANNOTATED_CDS"/>
    <property type="molecule type" value="Genomic_DNA"/>
</dbReference>
<feature type="region of interest" description="Disordered" evidence="1">
    <location>
        <begin position="1"/>
        <end position="23"/>
    </location>
</feature>
<sequence length="282" mass="32071">MCLSVDSPSTVRASHPLPPGGPQDLNFRKLDSAKLSHLILEHDWSFLDTDVTIDEATTNFTYYISGLPLPRVTVVKDLGVWLDDRLAFGAHLDSVVERTSRLLGLITRMASEIRDPLCLRALYCCWVRPILDYASVTWSPAGVTAADRLERVQRKFTRVAVRRFLNDPSASLPPYPARCRLLGLVQQHENVQSLEIEVLEESSMPHTTSTTPPPGPSRMSTPPRPQTPPTETILKAPDELESMRNIMHEWSPERRKRMLIKIRWLVNEEDESRFAEQYGYDP</sequence>
<reference evidence="2" key="1">
    <citation type="submission" date="2022-08" db="UniProtKB">
        <authorList>
            <consortium name="EnsemblMetazoa"/>
        </authorList>
    </citation>
    <scope>IDENTIFICATION</scope>
    <source>
        <strain evidence="2">EBRO</strain>
    </source>
</reference>
<feature type="compositionally biased region" description="Polar residues" evidence="1">
    <location>
        <begin position="1"/>
        <end position="12"/>
    </location>
</feature>
<protein>
    <submittedName>
        <fullName evidence="2">Uncharacterized protein</fullName>
    </submittedName>
</protein>
<dbReference type="EnsemblMetazoa" id="AATE012300-RA">
    <property type="protein sequence ID" value="AATE012300-PA.1"/>
    <property type="gene ID" value="AATE012300"/>
</dbReference>